<dbReference type="EMBL" id="CP094970">
    <property type="protein sequence ID" value="UYM04303.1"/>
    <property type="molecule type" value="Genomic_DNA"/>
</dbReference>
<dbReference type="AlphaFoldDB" id="A0AA46YKV6"/>
<proteinExistence type="predicted"/>
<protein>
    <submittedName>
        <fullName evidence="1">Uncharacterized protein</fullName>
    </submittedName>
</protein>
<gene>
    <name evidence="1" type="ORF">L0C25_17415</name>
</gene>
<dbReference type="KEGG" id="sgrg:L0C25_17415"/>
<sequence>MYDPPALEYPIRVMFFGACRETWYAASDQEREEQALPALRALLDDWRAMGLEVIASFDDDYFLVGQPGSLQYAFFILAEVESMERLVAIVNRARTTVDDLRADRYFRFEARAGRRLFLLEN</sequence>
<evidence type="ECO:0000313" key="1">
    <source>
        <dbReference type="EMBL" id="UYM04303.1"/>
    </source>
</evidence>
<dbReference type="Proteomes" id="UP001164390">
    <property type="component" value="Chromosome"/>
</dbReference>
<dbReference type="RefSeq" id="WP_271632976.1">
    <property type="nucleotide sequence ID" value="NZ_CP094970.1"/>
</dbReference>
<keyword evidence="2" id="KW-1185">Reference proteome</keyword>
<organism evidence="1 2">
    <name type="scientific">Solicola gregarius</name>
    <dbReference type="NCBI Taxonomy" id="2908642"/>
    <lineage>
        <taxon>Bacteria</taxon>
        <taxon>Bacillati</taxon>
        <taxon>Actinomycetota</taxon>
        <taxon>Actinomycetes</taxon>
        <taxon>Propionibacteriales</taxon>
        <taxon>Nocardioidaceae</taxon>
        <taxon>Solicola</taxon>
    </lineage>
</organism>
<accession>A0AA46YKV6</accession>
<reference evidence="1" key="1">
    <citation type="submission" date="2022-01" db="EMBL/GenBank/DDBJ databases">
        <title>Nocardioidaceae gen. sp. A5X3R13.</title>
        <authorList>
            <person name="Lopez Marin M.A."/>
            <person name="Uhlik O."/>
        </authorList>
    </citation>
    <scope>NUCLEOTIDE SEQUENCE</scope>
    <source>
        <strain evidence="1">A5X3R13</strain>
    </source>
</reference>
<evidence type="ECO:0000313" key="2">
    <source>
        <dbReference type="Proteomes" id="UP001164390"/>
    </source>
</evidence>
<name>A0AA46YKV6_9ACTN</name>